<accession>U2GI01</accession>
<sequence length="41" mass="4808">MYIYRSFCKVSALRLKARTTNSKDSSCSLFQNRVDQILSYI</sequence>
<proteinExistence type="predicted"/>
<gene>
    <name evidence="1" type="ORF">ATCC51562_1239</name>
</gene>
<name>U2GI01_9BACT</name>
<reference evidence="1 2" key="1">
    <citation type="journal article" date="2013" name="BMC Genomics">
        <title>Comparative genomics of Campylobacter concisus isolates reveals genetic diversity and provides insights into disease association.</title>
        <authorList>
            <person name="Deshpande N.P."/>
            <person name="Kaakoush N.O."/>
            <person name="Wilkins M.R."/>
            <person name="Mitchell H.M."/>
        </authorList>
    </citation>
    <scope>NUCLEOTIDE SEQUENCE [LARGE SCALE GENOMIC DNA]</scope>
    <source>
        <strain evidence="1 2">ATCC 51562</strain>
    </source>
</reference>
<protein>
    <submittedName>
        <fullName evidence="1">Uncharacterized protein</fullName>
    </submittedName>
</protein>
<dbReference type="AlphaFoldDB" id="U2GI01"/>
<dbReference type="Proteomes" id="UP000016627">
    <property type="component" value="Unassembled WGS sequence"/>
</dbReference>
<evidence type="ECO:0000313" key="1">
    <source>
        <dbReference type="EMBL" id="ERJ25598.1"/>
    </source>
</evidence>
<dbReference type="PATRIC" id="fig|1242969.3.peg.1211"/>
<evidence type="ECO:0000313" key="2">
    <source>
        <dbReference type="Proteomes" id="UP000016627"/>
    </source>
</evidence>
<dbReference type="EMBL" id="ANNI01000007">
    <property type="protein sequence ID" value="ERJ25598.1"/>
    <property type="molecule type" value="Genomic_DNA"/>
</dbReference>
<organism evidence="1 2">
    <name type="scientific">Campylobacter concisus ATCC 51562</name>
    <dbReference type="NCBI Taxonomy" id="1242969"/>
    <lineage>
        <taxon>Bacteria</taxon>
        <taxon>Pseudomonadati</taxon>
        <taxon>Campylobacterota</taxon>
        <taxon>Epsilonproteobacteria</taxon>
        <taxon>Campylobacterales</taxon>
        <taxon>Campylobacteraceae</taxon>
        <taxon>Campylobacter</taxon>
    </lineage>
</organism>
<comment type="caution">
    <text evidence="1">The sequence shown here is derived from an EMBL/GenBank/DDBJ whole genome shotgun (WGS) entry which is preliminary data.</text>
</comment>